<feature type="domain" description="C-methyltransferase" evidence="1">
    <location>
        <begin position="203"/>
        <end position="360"/>
    </location>
</feature>
<comment type="caution">
    <text evidence="2">The sequence shown here is derived from an EMBL/GenBank/DDBJ whole genome shotgun (WGS) entry which is preliminary data.</text>
</comment>
<dbReference type="Gene3D" id="3.40.50.720">
    <property type="entry name" value="NAD(P)-binding Rossmann-like Domain"/>
    <property type="match status" value="1"/>
</dbReference>
<organism evidence="2 3">
    <name type="scientific">Amycolatopsis lexingtonensis</name>
    <dbReference type="NCBI Taxonomy" id="218822"/>
    <lineage>
        <taxon>Bacteria</taxon>
        <taxon>Bacillati</taxon>
        <taxon>Actinomycetota</taxon>
        <taxon>Actinomycetes</taxon>
        <taxon>Pseudonocardiales</taxon>
        <taxon>Pseudonocardiaceae</taxon>
        <taxon>Amycolatopsis</taxon>
    </lineage>
</organism>
<evidence type="ECO:0000259" key="1">
    <source>
        <dbReference type="Pfam" id="PF08484"/>
    </source>
</evidence>
<evidence type="ECO:0000313" key="2">
    <source>
        <dbReference type="EMBL" id="MBE1502132.1"/>
    </source>
</evidence>
<dbReference type="Gene3D" id="3.40.50.150">
    <property type="entry name" value="Vaccinia Virus protein VP39"/>
    <property type="match status" value="1"/>
</dbReference>
<evidence type="ECO:0000313" key="3">
    <source>
        <dbReference type="Proteomes" id="UP000631670"/>
    </source>
</evidence>
<accession>A0ABR9IGP3</accession>
<reference evidence="2 3" key="1">
    <citation type="submission" date="2020-10" db="EMBL/GenBank/DDBJ databases">
        <title>Sequencing the genomes of 1000 actinobacteria strains.</title>
        <authorList>
            <person name="Klenk H.-P."/>
        </authorList>
    </citation>
    <scope>NUCLEOTIDE SEQUENCE [LARGE SCALE GENOMIC DNA]</scope>
    <source>
        <strain evidence="2 3">DSM 44653</strain>
    </source>
</reference>
<dbReference type="Pfam" id="PF13489">
    <property type="entry name" value="Methyltransf_23"/>
    <property type="match status" value="1"/>
</dbReference>
<dbReference type="GO" id="GO:0008168">
    <property type="term" value="F:methyltransferase activity"/>
    <property type="evidence" value="ECO:0007669"/>
    <property type="project" value="UniProtKB-KW"/>
</dbReference>
<dbReference type="Proteomes" id="UP000631670">
    <property type="component" value="Unassembled WGS sequence"/>
</dbReference>
<dbReference type="InterPro" id="IPR013691">
    <property type="entry name" value="MeTrfase_14"/>
</dbReference>
<keyword evidence="3" id="KW-1185">Reference proteome</keyword>
<dbReference type="EMBL" id="JADBEG010000001">
    <property type="protein sequence ID" value="MBE1502132.1"/>
    <property type="molecule type" value="Genomic_DNA"/>
</dbReference>
<dbReference type="InterPro" id="IPR029063">
    <property type="entry name" value="SAM-dependent_MTases_sf"/>
</dbReference>
<dbReference type="GO" id="GO:0032259">
    <property type="term" value="P:methylation"/>
    <property type="evidence" value="ECO:0007669"/>
    <property type="project" value="UniProtKB-KW"/>
</dbReference>
<keyword evidence="2" id="KW-0808">Transferase</keyword>
<protein>
    <submittedName>
        <fullName evidence="2">SAM-dependent methyltransferase</fullName>
    </submittedName>
</protein>
<name>A0ABR9IGP3_9PSEU</name>
<sequence length="365" mass="39629">MFPADAAAEPAWPLDVAFCPRCGLVQIVKPVSERVLFSGDYHHLDGVTGSYRRHLRDLAADLATAYPRASVVEIGSNHGVLLAELAARGLDVLGVDPNGFGPAPVIKEFFGAAVARRLSRVDIVAAVNTLAYVGDPADFLSGVRAILRDDGLFVSESHYLPDLLETLQYDFFYHEHPRYYSLTALEAAFAPHGLEVFRVERVPTRGGSLRVHAGVAGRSEVDGSVAALRESEASLGLTDDAVYRKFAERVAEHRERLRGLLAEVTRDGSRVAAATSPARATTLLTYCGLGPAELEFVSEVNPRKIGRFSPGAHLPVVAQDRLCGPDQPEYALLLSWHIADELMSLLRADGFRGRFIVPLPEPVVV</sequence>
<dbReference type="SUPFAM" id="SSF53335">
    <property type="entry name" value="S-adenosyl-L-methionine-dependent methyltransferases"/>
    <property type="match status" value="1"/>
</dbReference>
<keyword evidence="2" id="KW-0489">Methyltransferase</keyword>
<dbReference type="Pfam" id="PF08484">
    <property type="entry name" value="Methyltransf_14"/>
    <property type="match status" value="1"/>
</dbReference>
<gene>
    <name evidence="2" type="ORF">H4696_009232</name>
</gene>
<dbReference type="Gene3D" id="6.10.250.3100">
    <property type="match status" value="1"/>
</dbReference>
<proteinExistence type="predicted"/>